<gene>
    <name evidence="2" type="ORF">GCM10022233_87140</name>
</gene>
<name>A0ABP7WJT9_9ACTN</name>
<feature type="compositionally biased region" description="Pro residues" evidence="1">
    <location>
        <begin position="1"/>
        <end position="15"/>
    </location>
</feature>
<accession>A0ABP7WJT9</accession>
<evidence type="ECO:0008006" key="4">
    <source>
        <dbReference type="Google" id="ProtNLM"/>
    </source>
</evidence>
<organism evidence="2 3">
    <name type="scientific">Streptomyces shaanxiensis</name>
    <dbReference type="NCBI Taxonomy" id="653357"/>
    <lineage>
        <taxon>Bacteria</taxon>
        <taxon>Bacillati</taxon>
        <taxon>Actinomycetota</taxon>
        <taxon>Actinomycetes</taxon>
        <taxon>Kitasatosporales</taxon>
        <taxon>Streptomycetaceae</taxon>
        <taxon>Streptomyces</taxon>
    </lineage>
</organism>
<feature type="compositionally biased region" description="Polar residues" evidence="1">
    <location>
        <begin position="194"/>
        <end position="206"/>
    </location>
</feature>
<feature type="region of interest" description="Disordered" evidence="1">
    <location>
        <begin position="1"/>
        <end position="21"/>
    </location>
</feature>
<dbReference type="EMBL" id="BAAAZY010000040">
    <property type="protein sequence ID" value="GAA4090371.1"/>
    <property type="molecule type" value="Genomic_DNA"/>
</dbReference>
<protein>
    <recommendedName>
        <fullName evidence="4">DNA primase/polymerase bifunctional N-terminal domain-containing protein</fullName>
    </recommendedName>
</protein>
<dbReference type="Proteomes" id="UP001499984">
    <property type="component" value="Unassembled WGS sequence"/>
</dbReference>
<dbReference type="RefSeq" id="WP_345022046.1">
    <property type="nucleotide sequence ID" value="NZ_BAAAZY010000040.1"/>
</dbReference>
<evidence type="ECO:0000256" key="1">
    <source>
        <dbReference type="SAM" id="MobiDB-lite"/>
    </source>
</evidence>
<evidence type="ECO:0000313" key="3">
    <source>
        <dbReference type="Proteomes" id="UP001499984"/>
    </source>
</evidence>
<comment type="caution">
    <text evidence="2">The sequence shown here is derived from an EMBL/GenBank/DDBJ whole genome shotgun (WGS) entry which is preliminary data.</text>
</comment>
<keyword evidence="3" id="KW-1185">Reference proteome</keyword>
<sequence length="206" mass="22144">MNTHADPPPIGPPSLPLRSERAPDAPEVIRQWLATAHDVPTQARAEWTDQGVALLPLGRRFAAIRIPGALIHAAADSDTPDLVADTVREALDGPVIHDHLTTGPTYYALVAHGRGLRWLGANDTPLLTTGTYLGVPALDRTTPPGTHWVTPPRHRNDLCPHGRVFDLILAGRRALRATAPETPNPEPLKAADHTSGTSNRQRSASC</sequence>
<proteinExistence type="predicted"/>
<feature type="region of interest" description="Disordered" evidence="1">
    <location>
        <begin position="177"/>
        <end position="206"/>
    </location>
</feature>
<evidence type="ECO:0000313" key="2">
    <source>
        <dbReference type="EMBL" id="GAA4090371.1"/>
    </source>
</evidence>
<reference evidence="3" key="1">
    <citation type="journal article" date="2019" name="Int. J. Syst. Evol. Microbiol.">
        <title>The Global Catalogue of Microorganisms (GCM) 10K type strain sequencing project: providing services to taxonomists for standard genome sequencing and annotation.</title>
        <authorList>
            <consortium name="The Broad Institute Genomics Platform"/>
            <consortium name="The Broad Institute Genome Sequencing Center for Infectious Disease"/>
            <person name="Wu L."/>
            <person name="Ma J."/>
        </authorList>
    </citation>
    <scope>NUCLEOTIDE SEQUENCE [LARGE SCALE GENOMIC DNA]</scope>
    <source>
        <strain evidence="3">JCM 16925</strain>
    </source>
</reference>